<dbReference type="EMBL" id="KN835225">
    <property type="protein sequence ID" value="KIK42952.1"/>
    <property type="molecule type" value="Genomic_DNA"/>
</dbReference>
<dbReference type="Pfam" id="PF01554">
    <property type="entry name" value="MatE"/>
    <property type="match status" value="1"/>
</dbReference>
<dbReference type="InParanoid" id="A0A0D0B9H3"/>
<sequence length="193" mass="20649">MSAHPGSLPCDHALLAQLAESMTPDFEEQTQRRLLNGTENDPTQIANGVAPQPSIPFASQAPVIMANLPTENTPLLSTPIPRSEEGVPHCLNGTDGPSTWVIFQEELGVLTKYALPIYTTHLLEYSFNIASIVAIGHISTTALAAATLAFMTASVSGYAIIQGLVSALDTLLPAAWTSSRPQLVGLWSQRMRK</sequence>
<dbReference type="GO" id="GO:0042910">
    <property type="term" value="F:xenobiotic transmembrane transporter activity"/>
    <property type="evidence" value="ECO:0007669"/>
    <property type="project" value="InterPro"/>
</dbReference>
<dbReference type="Proteomes" id="UP000054485">
    <property type="component" value="Unassembled WGS sequence"/>
</dbReference>
<proteinExistence type="inferred from homology"/>
<reference evidence="2 3" key="1">
    <citation type="submission" date="2014-04" db="EMBL/GenBank/DDBJ databases">
        <authorList>
            <consortium name="DOE Joint Genome Institute"/>
            <person name="Kuo A."/>
            <person name="Ruytinx J."/>
            <person name="Rineau F."/>
            <person name="Colpaert J."/>
            <person name="Kohler A."/>
            <person name="Nagy L.G."/>
            <person name="Floudas D."/>
            <person name="Copeland A."/>
            <person name="Barry K.W."/>
            <person name="Cichocki N."/>
            <person name="Veneault-Fourrey C."/>
            <person name="LaButti K."/>
            <person name="Lindquist E.A."/>
            <person name="Lipzen A."/>
            <person name="Lundell T."/>
            <person name="Morin E."/>
            <person name="Murat C."/>
            <person name="Sun H."/>
            <person name="Tunlid A."/>
            <person name="Henrissat B."/>
            <person name="Grigoriev I.V."/>
            <person name="Hibbett D.S."/>
            <person name="Martin F."/>
            <person name="Nordberg H.P."/>
            <person name="Cantor M.N."/>
            <person name="Hua S.X."/>
        </authorList>
    </citation>
    <scope>NUCLEOTIDE SEQUENCE [LARGE SCALE GENOMIC DNA]</scope>
    <source>
        <strain evidence="2 3">UH-Slu-Lm8-n1</strain>
    </source>
</reference>
<dbReference type="GO" id="GO:0016020">
    <property type="term" value="C:membrane"/>
    <property type="evidence" value="ECO:0007669"/>
    <property type="project" value="InterPro"/>
</dbReference>
<evidence type="ECO:0000313" key="2">
    <source>
        <dbReference type="EMBL" id="KIK42952.1"/>
    </source>
</evidence>
<evidence type="ECO:0000256" key="1">
    <source>
        <dbReference type="ARBA" id="ARBA00010199"/>
    </source>
</evidence>
<reference evidence="3" key="2">
    <citation type="submission" date="2015-01" db="EMBL/GenBank/DDBJ databases">
        <title>Evolutionary Origins and Diversification of the Mycorrhizal Mutualists.</title>
        <authorList>
            <consortium name="DOE Joint Genome Institute"/>
            <consortium name="Mycorrhizal Genomics Consortium"/>
            <person name="Kohler A."/>
            <person name="Kuo A."/>
            <person name="Nagy L.G."/>
            <person name="Floudas D."/>
            <person name="Copeland A."/>
            <person name="Barry K.W."/>
            <person name="Cichocki N."/>
            <person name="Veneault-Fourrey C."/>
            <person name="LaButti K."/>
            <person name="Lindquist E.A."/>
            <person name="Lipzen A."/>
            <person name="Lundell T."/>
            <person name="Morin E."/>
            <person name="Murat C."/>
            <person name="Riley R."/>
            <person name="Ohm R."/>
            <person name="Sun H."/>
            <person name="Tunlid A."/>
            <person name="Henrissat B."/>
            <person name="Grigoriev I.V."/>
            <person name="Hibbett D.S."/>
            <person name="Martin F."/>
        </authorList>
    </citation>
    <scope>NUCLEOTIDE SEQUENCE [LARGE SCALE GENOMIC DNA]</scope>
    <source>
        <strain evidence="3">UH-Slu-Lm8-n1</strain>
    </source>
</reference>
<dbReference type="AlphaFoldDB" id="A0A0D0B9H3"/>
<accession>A0A0D0B9H3</accession>
<dbReference type="InterPro" id="IPR002528">
    <property type="entry name" value="MATE_fam"/>
</dbReference>
<protein>
    <submittedName>
        <fullName evidence="2">Uncharacterized protein</fullName>
    </submittedName>
</protein>
<keyword evidence="3" id="KW-1185">Reference proteome</keyword>
<dbReference type="OrthoDB" id="2126698at2759"/>
<dbReference type="STRING" id="930992.A0A0D0B9H3"/>
<gene>
    <name evidence="2" type="ORF">CY34DRAFT_744576</name>
</gene>
<dbReference type="HOGENOM" id="CLU_1409654_0_0_1"/>
<evidence type="ECO:0000313" key="3">
    <source>
        <dbReference type="Proteomes" id="UP000054485"/>
    </source>
</evidence>
<name>A0A0D0B9H3_9AGAM</name>
<dbReference type="GO" id="GO:0015297">
    <property type="term" value="F:antiporter activity"/>
    <property type="evidence" value="ECO:0007669"/>
    <property type="project" value="InterPro"/>
</dbReference>
<organism evidence="2 3">
    <name type="scientific">Suillus luteus UH-Slu-Lm8-n1</name>
    <dbReference type="NCBI Taxonomy" id="930992"/>
    <lineage>
        <taxon>Eukaryota</taxon>
        <taxon>Fungi</taxon>
        <taxon>Dikarya</taxon>
        <taxon>Basidiomycota</taxon>
        <taxon>Agaricomycotina</taxon>
        <taxon>Agaricomycetes</taxon>
        <taxon>Agaricomycetidae</taxon>
        <taxon>Boletales</taxon>
        <taxon>Suillineae</taxon>
        <taxon>Suillaceae</taxon>
        <taxon>Suillus</taxon>
    </lineage>
</organism>
<comment type="similarity">
    <text evidence="1">Belongs to the multi antimicrobial extrusion (MATE) (TC 2.A.66.1) family.</text>
</comment>